<dbReference type="AlphaFoldDB" id="A0A413RMV6"/>
<dbReference type="Pfam" id="PF02557">
    <property type="entry name" value="VanY"/>
    <property type="match status" value="1"/>
</dbReference>
<evidence type="ECO:0000259" key="1">
    <source>
        <dbReference type="Pfam" id="PF02557"/>
    </source>
</evidence>
<dbReference type="CDD" id="cd14852">
    <property type="entry name" value="LD-carboxypeptidase"/>
    <property type="match status" value="1"/>
</dbReference>
<dbReference type="InterPro" id="IPR052179">
    <property type="entry name" value="DD-CPase-like"/>
</dbReference>
<dbReference type="PANTHER" id="PTHR34385:SF1">
    <property type="entry name" value="PEPTIDOGLYCAN L-ALANYL-D-GLUTAMATE ENDOPEPTIDASE CWLK"/>
    <property type="match status" value="1"/>
</dbReference>
<evidence type="ECO:0000313" key="3">
    <source>
        <dbReference type="Proteomes" id="UP000283374"/>
    </source>
</evidence>
<proteinExistence type="predicted"/>
<feature type="domain" description="D-alanyl-D-alanine carboxypeptidase-like core" evidence="1">
    <location>
        <begin position="15"/>
        <end position="144"/>
    </location>
</feature>
<dbReference type="InterPro" id="IPR003709">
    <property type="entry name" value="VanY-like_core_dom"/>
</dbReference>
<accession>A0A413RMV6</accession>
<sequence length="172" mass="19039">MDYLPDDLVTVATGEQVRSEVADDLRDMIDAAADDGVTLTMQSGYRSYAYQQQIFGNMLGVYGREYAERLSARPGYSEHQTGLAVDLGGASKPACDFDPCFATTPEGRWIAKHVGEYGFLVRYMKANEDVTGYSPEAWHLRWVGRSLTAQMAELGVSTLEEVFDVDGGPDYR</sequence>
<keyword evidence="2" id="KW-0378">Hydrolase</keyword>
<reference evidence="2 3" key="1">
    <citation type="submission" date="2018-08" db="EMBL/GenBank/DDBJ databases">
        <title>Cellulomonas rhizosphaerae sp. nov., a novel actinomycete isolated from soil.</title>
        <authorList>
            <person name="Tian Y."/>
        </authorList>
    </citation>
    <scope>NUCLEOTIDE SEQUENCE [LARGE SCALE GENOMIC DNA]</scope>
    <source>
        <strain evidence="2 3">NEAU-TCZ24</strain>
    </source>
</reference>
<keyword evidence="2" id="KW-0121">Carboxypeptidase</keyword>
<organism evidence="2 3">
    <name type="scientific">Cellulomonas rhizosphaerae</name>
    <dbReference type="NCBI Taxonomy" id="2293719"/>
    <lineage>
        <taxon>Bacteria</taxon>
        <taxon>Bacillati</taxon>
        <taxon>Actinomycetota</taxon>
        <taxon>Actinomycetes</taxon>
        <taxon>Micrococcales</taxon>
        <taxon>Cellulomonadaceae</taxon>
        <taxon>Cellulomonas</taxon>
    </lineage>
</organism>
<dbReference type="GO" id="GO:0004180">
    <property type="term" value="F:carboxypeptidase activity"/>
    <property type="evidence" value="ECO:0007669"/>
    <property type="project" value="UniProtKB-KW"/>
</dbReference>
<gene>
    <name evidence="2" type="ORF">D1825_07175</name>
</gene>
<evidence type="ECO:0000313" key="2">
    <source>
        <dbReference type="EMBL" id="RHA42625.1"/>
    </source>
</evidence>
<keyword evidence="2" id="KW-0645">Protease</keyword>
<protein>
    <submittedName>
        <fullName evidence="2">D-alanyl-D-alanine carboxypeptidase family protein</fullName>
    </submittedName>
</protein>
<dbReference type="Gene3D" id="3.30.1380.10">
    <property type="match status" value="1"/>
</dbReference>
<comment type="caution">
    <text evidence="2">The sequence shown here is derived from an EMBL/GenBank/DDBJ whole genome shotgun (WGS) entry which is preliminary data.</text>
</comment>
<dbReference type="SUPFAM" id="SSF55166">
    <property type="entry name" value="Hedgehog/DD-peptidase"/>
    <property type="match status" value="1"/>
</dbReference>
<dbReference type="EMBL" id="QWKP01000171">
    <property type="protein sequence ID" value="RHA42625.1"/>
    <property type="molecule type" value="Genomic_DNA"/>
</dbReference>
<dbReference type="GO" id="GO:0006508">
    <property type="term" value="P:proteolysis"/>
    <property type="evidence" value="ECO:0007669"/>
    <property type="project" value="InterPro"/>
</dbReference>
<keyword evidence="3" id="KW-1185">Reference proteome</keyword>
<dbReference type="PANTHER" id="PTHR34385">
    <property type="entry name" value="D-ALANYL-D-ALANINE CARBOXYPEPTIDASE"/>
    <property type="match status" value="1"/>
</dbReference>
<dbReference type="InterPro" id="IPR009045">
    <property type="entry name" value="Zn_M74/Hedgehog-like"/>
</dbReference>
<name>A0A413RMV6_9CELL</name>
<dbReference type="InterPro" id="IPR058193">
    <property type="entry name" value="VanY/YodJ_core_dom"/>
</dbReference>
<dbReference type="Proteomes" id="UP000283374">
    <property type="component" value="Unassembled WGS sequence"/>
</dbReference>